<sequence>MNIASRLSALKYIDIKIKSKRQEIENLKSAILKGQVYSDEPKGSKQGNATEDLNIKIIDGVEKIRAEIHQLMEERTRLINAIEDLDDPLENIVLRLMYVNGYSWQETKRELNYSHATIQRARAKAIEHLVIKDEPTFNK</sequence>
<dbReference type="InterPro" id="IPR013324">
    <property type="entry name" value="RNA_pol_sigma_r3/r4-like"/>
</dbReference>
<dbReference type="SUPFAM" id="SSF88659">
    <property type="entry name" value="Sigma3 and sigma4 domains of RNA polymerase sigma factors"/>
    <property type="match status" value="1"/>
</dbReference>
<proteinExistence type="predicted"/>
<accession>A0ABZ0SY25</accession>
<dbReference type="InterPro" id="IPR010861">
    <property type="entry name" value="DUF1492"/>
</dbReference>
<dbReference type="Gene3D" id="1.10.10.10">
    <property type="entry name" value="Winged helix-like DNA-binding domain superfamily/Winged helix DNA-binding domain"/>
    <property type="match status" value="1"/>
</dbReference>
<gene>
    <name evidence="1" type="ORF">SM123_03660</name>
</gene>
<dbReference type="Proteomes" id="UP001327056">
    <property type="component" value="Chromosome"/>
</dbReference>
<dbReference type="Pfam" id="PF07374">
    <property type="entry name" value="DUF1492"/>
    <property type="match status" value="1"/>
</dbReference>
<dbReference type="RefSeq" id="WP_320909855.1">
    <property type="nucleotide sequence ID" value="NZ_CP139419.1"/>
</dbReference>
<evidence type="ECO:0000313" key="2">
    <source>
        <dbReference type="Proteomes" id="UP001327056"/>
    </source>
</evidence>
<dbReference type="InterPro" id="IPR036388">
    <property type="entry name" value="WH-like_DNA-bd_sf"/>
</dbReference>
<dbReference type="EMBL" id="CP139419">
    <property type="protein sequence ID" value="WPS47587.1"/>
    <property type="molecule type" value="Genomic_DNA"/>
</dbReference>
<protein>
    <submittedName>
        <fullName evidence="1">DUF1492 domain-containing protein</fullName>
    </submittedName>
</protein>
<evidence type="ECO:0000313" key="1">
    <source>
        <dbReference type="EMBL" id="WPS47587.1"/>
    </source>
</evidence>
<organism evidence="1 2">
    <name type="scientific">Streptococcus lingualis</name>
    <dbReference type="NCBI Taxonomy" id="3098076"/>
    <lineage>
        <taxon>Bacteria</taxon>
        <taxon>Bacillati</taxon>
        <taxon>Bacillota</taxon>
        <taxon>Bacilli</taxon>
        <taxon>Lactobacillales</taxon>
        <taxon>Streptococcaceae</taxon>
        <taxon>Streptococcus</taxon>
    </lineage>
</organism>
<keyword evidence="2" id="KW-1185">Reference proteome</keyword>
<name>A0ABZ0SY25_9STRE</name>
<reference evidence="1 2" key="1">
    <citation type="submission" date="2023-11" db="EMBL/GenBank/DDBJ databases">
        <title>Description of Streptococcus dentalis sp. nov., Streptococcus gingivalis sp. nov., Streptococcus lingualis sp. nov. isolated from human oral cavity.</title>
        <authorList>
            <person name="Choi Y.S."/>
            <person name="Goo B.J."/>
            <person name="Bae J.W."/>
        </authorList>
    </citation>
    <scope>NUCLEOTIDE SEQUENCE [LARGE SCALE GENOMIC DNA]</scope>
    <source>
        <strain evidence="1 2">S5</strain>
    </source>
</reference>